<keyword evidence="2" id="KW-1185">Reference proteome</keyword>
<organism evidence="1 2">
    <name type="scientific">Gossypium armourianum</name>
    <dbReference type="NCBI Taxonomy" id="34283"/>
    <lineage>
        <taxon>Eukaryota</taxon>
        <taxon>Viridiplantae</taxon>
        <taxon>Streptophyta</taxon>
        <taxon>Embryophyta</taxon>
        <taxon>Tracheophyta</taxon>
        <taxon>Spermatophyta</taxon>
        <taxon>Magnoliopsida</taxon>
        <taxon>eudicotyledons</taxon>
        <taxon>Gunneridae</taxon>
        <taxon>Pentapetalae</taxon>
        <taxon>rosids</taxon>
        <taxon>malvids</taxon>
        <taxon>Malvales</taxon>
        <taxon>Malvaceae</taxon>
        <taxon>Malvoideae</taxon>
        <taxon>Gossypium</taxon>
    </lineage>
</organism>
<evidence type="ECO:0000313" key="2">
    <source>
        <dbReference type="Proteomes" id="UP000593575"/>
    </source>
</evidence>
<dbReference type="AlphaFoldDB" id="A0A7J9KGF5"/>
<sequence>MGEVVTQVREVPDHLQTLVVRADMLSLKYESDQG</sequence>
<evidence type="ECO:0000313" key="1">
    <source>
        <dbReference type="EMBL" id="MBA0845319.1"/>
    </source>
</evidence>
<dbReference type="EMBL" id="JABFAE010414762">
    <property type="protein sequence ID" value="MBA0845319.1"/>
    <property type="molecule type" value="Genomic_DNA"/>
</dbReference>
<proteinExistence type="predicted"/>
<reference evidence="1 2" key="1">
    <citation type="journal article" date="2019" name="Genome Biol. Evol.">
        <title>Insights into the evolution of the New World diploid cottons (Gossypium, subgenus Houzingenia) based on genome sequencing.</title>
        <authorList>
            <person name="Grover C.E."/>
            <person name="Arick M.A. 2nd"/>
            <person name="Thrash A."/>
            <person name="Conover J.L."/>
            <person name="Sanders W.S."/>
            <person name="Peterson D.G."/>
            <person name="Frelichowski J.E."/>
            <person name="Scheffler J.A."/>
            <person name="Scheffler B.E."/>
            <person name="Wendel J.F."/>
        </authorList>
    </citation>
    <scope>NUCLEOTIDE SEQUENCE [LARGE SCALE GENOMIC DNA]</scope>
    <source>
        <strain evidence="1">6</strain>
        <tissue evidence="1">Leaf</tissue>
    </source>
</reference>
<name>A0A7J9KGF5_9ROSI</name>
<accession>A0A7J9KGF5</accession>
<gene>
    <name evidence="1" type="ORF">Goarm_022339</name>
</gene>
<comment type="caution">
    <text evidence="1">The sequence shown here is derived from an EMBL/GenBank/DDBJ whole genome shotgun (WGS) entry which is preliminary data.</text>
</comment>
<dbReference type="Proteomes" id="UP000593575">
    <property type="component" value="Unassembled WGS sequence"/>
</dbReference>
<protein>
    <submittedName>
        <fullName evidence="1">Uncharacterized protein</fullName>
    </submittedName>
</protein>